<organism evidence="2 3">
    <name type="scientific">Nonomuraea helvata</name>
    <dbReference type="NCBI Taxonomy" id="37484"/>
    <lineage>
        <taxon>Bacteria</taxon>
        <taxon>Bacillati</taxon>
        <taxon>Actinomycetota</taxon>
        <taxon>Actinomycetes</taxon>
        <taxon>Streptosporangiales</taxon>
        <taxon>Streptosporangiaceae</taxon>
        <taxon>Nonomuraea</taxon>
    </lineage>
</organism>
<evidence type="ECO:0008006" key="4">
    <source>
        <dbReference type="Google" id="ProtNLM"/>
    </source>
</evidence>
<dbReference type="SUPFAM" id="SSF54631">
    <property type="entry name" value="CBS-domain pair"/>
    <property type="match status" value="1"/>
</dbReference>
<dbReference type="RefSeq" id="WP_378521006.1">
    <property type="nucleotide sequence ID" value="NZ_BAAAXV010000009.1"/>
</dbReference>
<evidence type="ECO:0000256" key="1">
    <source>
        <dbReference type="SAM" id="MobiDB-lite"/>
    </source>
</evidence>
<dbReference type="Gene3D" id="3.10.580.10">
    <property type="entry name" value="CBS-domain"/>
    <property type="match status" value="1"/>
</dbReference>
<gene>
    <name evidence="2" type="ORF">ACFFSA_38355</name>
</gene>
<accession>A0ABV5SB93</accession>
<feature type="compositionally biased region" description="Basic residues" evidence="1">
    <location>
        <begin position="56"/>
        <end position="76"/>
    </location>
</feature>
<keyword evidence="3" id="KW-1185">Reference proteome</keyword>
<feature type="region of interest" description="Disordered" evidence="1">
    <location>
        <begin position="52"/>
        <end position="76"/>
    </location>
</feature>
<evidence type="ECO:0000313" key="2">
    <source>
        <dbReference type="EMBL" id="MFB9628971.1"/>
    </source>
</evidence>
<protein>
    <recommendedName>
        <fullName evidence="4">CBS domain-containing protein</fullName>
    </recommendedName>
</protein>
<sequence>MRKHVKSLPVLRGKQIVGMVSRRDLMAMLARSDEDLREAAVRAARALPLRPGLERHRARGRGRAVRGTPRARRPYR</sequence>
<dbReference type="Proteomes" id="UP001589532">
    <property type="component" value="Unassembled WGS sequence"/>
</dbReference>
<name>A0ABV5SB93_9ACTN</name>
<dbReference type="InterPro" id="IPR046342">
    <property type="entry name" value="CBS_dom_sf"/>
</dbReference>
<dbReference type="EMBL" id="JBHMBW010000051">
    <property type="protein sequence ID" value="MFB9628971.1"/>
    <property type="molecule type" value="Genomic_DNA"/>
</dbReference>
<evidence type="ECO:0000313" key="3">
    <source>
        <dbReference type="Proteomes" id="UP001589532"/>
    </source>
</evidence>
<comment type="caution">
    <text evidence="2">The sequence shown here is derived from an EMBL/GenBank/DDBJ whole genome shotgun (WGS) entry which is preliminary data.</text>
</comment>
<reference evidence="2 3" key="1">
    <citation type="submission" date="2024-09" db="EMBL/GenBank/DDBJ databases">
        <authorList>
            <person name="Sun Q."/>
            <person name="Mori K."/>
        </authorList>
    </citation>
    <scope>NUCLEOTIDE SEQUENCE [LARGE SCALE GENOMIC DNA]</scope>
    <source>
        <strain evidence="2 3">JCM 3143</strain>
    </source>
</reference>
<proteinExistence type="predicted"/>